<proteinExistence type="inferred from homology"/>
<sequence length="496" mass="54603">MKDFIKINSSDNVAVALRNLKKGDVIPLGDKALVIVDDVPKGHKFALKEIKKGHDVVKYGYSIGHALSDIPEGAWVHTHNIKTNLGDILNYVYDKKEAVVAKEHEETMTFKGYKRKSGDIGIRNELWIVPTVGCVNGIGEMIIERFKREVKVEGIDDIQIFKHSYGCSQLGDDHINTRKILSDIVKHPNAGGVLVLGLGCENNNIPSFKENLGQYDEERVKFLIAQQVDDEIEEGVRLLKELYQKMKGDVRVDIDISQLVVGLKCGGSDGFSGITANPLLGAFTDFMVSHGGSAVLTEVPEMFGAEQILMERCQDEDVFNRTVNMINGYKQYFLEHHQPIYENPSPGNKAGGITTLEEKSLGCVQKGGKSIVVDVLNYGDTVKKRGLNLLYGPGNDLVSSTALAASGCHLILFTTGRGTPFGTFVPTVKISTNSELYRKKKNWIDFNAGTLIVDEGIDVVLDRLVNCVLKVASGDKVNNEKNNFKEIAIFKSGVTL</sequence>
<evidence type="ECO:0000256" key="2">
    <source>
        <dbReference type="ARBA" id="ARBA00023239"/>
    </source>
</evidence>
<dbReference type="Pfam" id="PF20629">
    <property type="entry name" value="GD_AH_C"/>
    <property type="match status" value="1"/>
</dbReference>
<dbReference type="eggNOG" id="COG2721">
    <property type="taxonomic scope" value="Bacteria"/>
</dbReference>
<reference evidence="4" key="1">
    <citation type="submission" date="2011-05" db="EMBL/GenBank/DDBJ databases">
        <title>Complete sequence of Thermoanaerobacterium xylanolyticum LX-11.</title>
        <authorList>
            <consortium name="US DOE Joint Genome Institute"/>
            <person name="Lucas S."/>
            <person name="Han J."/>
            <person name="Lapidus A."/>
            <person name="Cheng J.-F."/>
            <person name="Goodwin L."/>
            <person name="Pitluck S."/>
            <person name="Peters L."/>
            <person name="Mikhailova N."/>
            <person name="Lu M."/>
            <person name="Han C."/>
            <person name="Tapia R."/>
            <person name="Land M."/>
            <person name="Hauser L."/>
            <person name="Kyrpides N."/>
            <person name="Ivanova N."/>
            <person name="Pagani I."/>
            <person name="Hemme C."/>
            <person name="Woyke T."/>
        </authorList>
    </citation>
    <scope>NUCLEOTIDE SEQUENCE</scope>
    <source>
        <strain evidence="4">LX-11</strain>
    </source>
</reference>
<dbReference type="PANTHER" id="PTHR30536">
    <property type="entry name" value="ALTRONATE/GALACTARATE DEHYDRATASE"/>
    <property type="match status" value="1"/>
</dbReference>
<dbReference type="EC" id="4.2.1.7" evidence="4"/>
<dbReference type="Pfam" id="PF08666">
    <property type="entry name" value="SAF"/>
    <property type="match status" value="1"/>
</dbReference>
<evidence type="ECO:0000256" key="1">
    <source>
        <dbReference type="ARBA" id="ARBA00010986"/>
    </source>
</evidence>
<dbReference type="Gene3D" id="2.30.130.110">
    <property type="match status" value="1"/>
</dbReference>
<dbReference type="AlphaFoldDB" id="F6BKB4"/>
<dbReference type="InterPro" id="IPR013974">
    <property type="entry name" value="SAF"/>
</dbReference>
<dbReference type="KEGG" id="txy:Thexy_2048"/>
<dbReference type="EMBL" id="CP002739">
    <property type="protein sequence ID" value="AEF18061.1"/>
    <property type="molecule type" value="Genomic_DNA"/>
</dbReference>
<organism evidence="4 5">
    <name type="scientific">Thermoanaerobacterium xylanolyticum (strain ATCC 49914 / DSM 7097 / LX-11)</name>
    <dbReference type="NCBI Taxonomy" id="858215"/>
    <lineage>
        <taxon>Bacteria</taxon>
        <taxon>Bacillati</taxon>
        <taxon>Bacillota</taxon>
        <taxon>Clostridia</taxon>
        <taxon>Thermoanaerobacterales</taxon>
        <taxon>Thermoanaerobacteraceae</taxon>
        <taxon>Thermoanaerobacterium</taxon>
    </lineage>
</organism>
<dbReference type="Proteomes" id="UP000007239">
    <property type="component" value="Chromosome"/>
</dbReference>
<dbReference type="GO" id="GO:0008789">
    <property type="term" value="F:altronate dehydratase activity"/>
    <property type="evidence" value="ECO:0007669"/>
    <property type="project" value="UniProtKB-EC"/>
</dbReference>
<keyword evidence="5" id="KW-1185">Reference proteome</keyword>
<dbReference type="InterPro" id="IPR048332">
    <property type="entry name" value="GD_AH_C"/>
</dbReference>
<dbReference type="CDD" id="cd11613">
    <property type="entry name" value="SAF_AH_GD"/>
    <property type="match status" value="1"/>
</dbReference>
<dbReference type="Pfam" id="PF04295">
    <property type="entry name" value="GD_AH_second"/>
    <property type="match status" value="1"/>
</dbReference>
<dbReference type="HOGENOM" id="CLU_029189_0_0_9"/>
<name>F6BKB4_THEXL</name>
<accession>F6BKB4</accession>
<evidence type="ECO:0000313" key="4">
    <source>
        <dbReference type="EMBL" id="AEF18061.1"/>
    </source>
</evidence>
<dbReference type="RefSeq" id="WP_013788791.1">
    <property type="nucleotide sequence ID" value="NC_015555.1"/>
</dbReference>
<comment type="similarity">
    <text evidence="1">Belongs to the UxaA family.</text>
</comment>
<feature type="domain" description="SAF" evidence="3">
    <location>
        <begin position="11"/>
        <end position="82"/>
    </location>
</feature>
<evidence type="ECO:0000259" key="3">
    <source>
        <dbReference type="SMART" id="SM00858"/>
    </source>
</evidence>
<protein>
    <submittedName>
        <fullName evidence="4">Altronate dehydratase</fullName>
        <ecNumber evidence="4">4.2.1.7</ecNumber>
    </submittedName>
</protein>
<dbReference type="InterPro" id="IPR044144">
    <property type="entry name" value="SAF_UxaA/GarD"/>
</dbReference>
<dbReference type="GO" id="GO:0019698">
    <property type="term" value="P:D-galacturonate catabolic process"/>
    <property type="evidence" value="ECO:0007669"/>
    <property type="project" value="TreeGrafter"/>
</dbReference>
<gene>
    <name evidence="4" type="ordered locus">Thexy_2048</name>
</gene>
<dbReference type="PANTHER" id="PTHR30536:SF5">
    <property type="entry name" value="ALTRONATE DEHYDRATASE"/>
    <property type="match status" value="1"/>
</dbReference>
<dbReference type="STRING" id="858215.Thexy_2048"/>
<keyword evidence="2 4" id="KW-0456">Lyase</keyword>
<dbReference type="SMART" id="SM00858">
    <property type="entry name" value="SAF"/>
    <property type="match status" value="1"/>
</dbReference>
<dbReference type="InterPro" id="IPR007392">
    <property type="entry name" value="GD_AH_second"/>
</dbReference>
<dbReference type="InterPro" id="IPR052172">
    <property type="entry name" value="UxaA_altronate/galactarate_dh"/>
</dbReference>
<evidence type="ECO:0000313" key="5">
    <source>
        <dbReference type="Proteomes" id="UP000007239"/>
    </source>
</evidence>